<sequence length="1142" mass="126932">MTPNKEGMSSLIEKTMRMRREEQERQVVLAWAVLNVSLAGMIYTEMSGKLLSRYYNITYWPIWYIELALASLFSLNAVFDFWKYFKYTMAPSTIAITPEQHRLLGLRNSGIQASPPQKPEKKETPVPSQSSPLQGQNVLSFSPARPPSTTPKFSPSCVSGFSPPLSTPSSPGSGAAFSPPVAFGKVLNYSPCSSSVPYPSSLGPAEGTSLRTRYRTSPSVFSSPGVKEDYMDDLKTLEKFLRSEEEKSHRSQLGSPESASPSHSPTFWNYNRSVGDYAQSLRKFQYQPACRSQAPSAHKDETELGSKQAAEEVWARVTTSRVVTDNIDSWTAKLRNWINDTILVHLVKEMDSINSQLRRTGSSELQIGEASISSLKQAAVVKASVIPTLSAIVQYLDITPNQEYLVERIKELAHSGCMSSFRWNGGGNLKNRKWDTDLPTDSAILMHILCTYLDSRLPPHPKYPDGKTFTSQHFIQTPHKPDLSNENLFCIHQSSTNPPHYQLVYQGHIYSLPKGRNNLFHTVLMFLFIIKTKESGMLGKKHWIAAMSVQLMAAKMAEVELKDVPNKELSAVSPVTPKADEKGLLNSECNASAPSPTSQATVKGDPSPVTSTPNPMKMPQASAMKRPDPQQNGGEAFVNRDGTVAEAPRMKKQIQFADQKQEFNKRPTKIGRRSLSRSISQSSTDSYSSAASYTDSSDDETSPRDKQQKNSKGNGDFCIKNIKQADFGRREIEIAEQEMPALMALRKRAQGEKPLAGAKVVGCTHITAQTAVLMETLSALGAQCRWAACNIYSTQNEVAAALAEGGFSVFAWKGESEDDFWWCIDRCVNVEGWQPNMILDDGGDLTHWIYKKYPSMFKKIKGIVEESVTGVHRLYQLSKAGKLCVPAMNVNDSVTKQKFDNLYCCRESILDGLKRTTDVMFGGKQVVVCGYGEVGKGCCAALKAMGSIVYVTEIDPICALQACMDGFRLVKLNEVIRQVDIVITCTGNKNVVVRENLDRMKNGCIVCNMGHSNTEIDVASLRTPELTWERVRSQVDHVIWPDGKRIVLLAEGRLLNLSCSTVPTFVLSITATTQALALIELYNAPEGRYKQDVYLLPKKMDEYVASLHLPTFDAHLTELTDEQAKYLGLNKNGPFKPNYYRY</sequence>
<dbReference type="InterPro" id="IPR015878">
    <property type="entry name" value="Ado_hCys_hydrolase_NAD-bd"/>
</dbReference>
<feature type="transmembrane region" description="Helical" evidence="7">
    <location>
        <begin position="26"/>
        <end position="43"/>
    </location>
</feature>
<evidence type="ECO:0000313" key="10">
    <source>
        <dbReference type="Proteomes" id="UP001239994"/>
    </source>
</evidence>
<dbReference type="PROSITE" id="PS00739">
    <property type="entry name" value="ADOHCYASE_2"/>
    <property type="match status" value="1"/>
</dbReference>
<evidence type="ECO:0000259" key="8">
    <source>
        <dbReference type="SMART" id="SM00997"/>
    </source>
</evidence>
<feature type="region of interest" description="Disordered" evidence="6">
    <location>
        <begin position="654"/>
        <end position="717"/>
    </location>
</feature>
<dbReference type="Pfam" id="PF00670">
    <property type="entry name" value="AdoHcyase_NAD"/>
    <property type="match status" value="1"/>
</dbReference>
<comment type="catalytic activity">
    <reaction evidence="4">
        <text>S-adenosyl-L-homocysteine + H2O = L-homocysteine + adenosine</text>
        <dbReference type="Rhea" id="RHEA:21708"/>
        <dbReference type="ChEBI" id="CHEBI:15377"/>
        <dbReference type="ChEBI" id="CHEBI:16335"/>
        <dbReference type="ChEBI" id="CHEBI:57856"/>
        <dbReference type="ChEBI" id="CHEBI:58199"/>
        <dbReference type="EC" id="3.13.2.1"/>
    </reaction>
</comment>
<protein>
    <recommendedName>
        <fullName evidence="4">Adenosylhomocysteinase</fullName>
        <ecNumber evidence="4">3.13.2.1</ecNumber>
    </recommendedName>
</protein>
<keyword evidence="7" id="KW-1133">Transmembrane helix</keyword>
<evidence type="ECO:0000256" key="2">
    <source>
        <dbReference type="ARBA" id="ARBA00022563"/>
    </source>
</evidence>
<gene>
    <name evidence="9" type="ORF">P4O66_014385</name>
</gene>
<accession>A0AAD8Z011</accession>
<feature type="compositionally biased region" description="Polar residues" evidence="6">
    <location>
        <begin position="587"/>
        <end position="601"/>
    </location>
</feature>
<dbReference type="GO" id="GO:0006730">
    <property type="term" value="P:one-carbon metabolic process"/>
    <property type="evidence" value="ECO:0007669"/>
    <property type="project" value="UniProtKB-KW"/>
</dbReference>
<feature type="compositionally biased region" description="Basic residues" evidence="6">
    <location>
        <begin position="666"/>
        <end position="675"/>
    </location>
</feature>
<evidence type="ECO:0000256" key="4">
    <source>
        <dbReference type="RuleBase" id="RU000548"/>
    </source>
</evidence>
<dbReference type="SMART" id="SM00996">
    <property type="entry name" value="AdoHcyase"/>
    <property type="match status" value="1"/>
</dbReference>
<keyword evidence="3 4" id="KW-0520">NAD</keyword>
<dbReference type="GO" id="GO:0033353">
    <property type="term" value="P:S-adenosylmethionine cycle"/>
    <property type="evidence" value="ECO:0007669"/>
    <property type="project" value="TreeGrafter"/>
</dbReference>
<keyword evidence="4" id="KW-0378">Hydrolase</keyword>
<feature type="region of interest" description="Disordered" evidence="6">
    <location>
        <begin position="572"/>
        <end position="637"/>
    </location>
</feature>
<feature type="domain" description="S-adenosyl-L-homocysteine hydrolase NAD binding" evidence="8">
    <location>
        <begin position="901"/>
        <end position="1062"/>
    </location>
</feature>
<dbReference type="InterPro" id="IPR042172">
    <property type="entry name" value="Adenosylhomocyst_ase-like_sf"/>
</dbReference>
<feature type="compositionally biased region" description="Polar residues" evidence="6">
    <location>
        <begin position="251"/>
        <end position="266"/>
    </location>
</feature>
<evidence type="ECO:0000313" key="9">
    <source>
        <dbReference type="EMBL" id="KAK1790498.1"/>
    </source>
</evidence>
<dbReference type="SUPFAM" id="SSF52283">
    <property type="entry name" value="Formate/glycerate dehydrogenase catalytic domain-like"/>
    <property type="match status" value="1"/>
</dbReference>
<keyword evidence="2 4" id="KW-0554">One-carbon metabolism</keyword>
<dbReference type="Proteomes" id="UP001239994">
    <property type="component" value="Unassembled WGS sequence"/>
</dbReference>
<proteinExistence type="inferred from homology"/>
<dbReference type="FunFam" id="3.40.50.1480:FF:000002">
    <property type="entry name" value="Adenosylhomocysteinase"/>
    <property type="match status" value="1"/>
</dbReference>
<dbReference type="Gene3D" id="3.40.50.1480">
    <property type="entry name" value="Adenosylhomocysteinase-like"/>
    <property type="match status" value="3"/>
</dbReference>
<keyword evidence="7" id="KW-0472">Membrane</keyword>
<dbReference type="EC" id="3.13.2.1" evidence="4"/>
<comment type="similarity">
    <text evidence="1 5">Belongs to the adenosylhomocysteinase family.</text>
</comment>
<evidence type="ECO:0000256" key="5">
    <source>
        <dbReference type="RuleBase" id="RU004166"/>
    </source>
</evidence>
<dbReference type="GO" id="GO:0005829">
    <property type="term" value="C:cytosol"/>
    <property type="evidence" value="ECO:0007669"/>
    <property type="project" value="TreeGrafter"/>
</dbReference>
<dbReference type="FunFam" id="3.40.50.1480:FF:000007">
    <property type="entry name" value="Adenosylhomocysteinase"/>
    <property type="match status" value="1"/>
</dbReference>
<dbReference type="InterPro" id="IPR000043">
    <property type="entry name" value="Adenosylhomocysteinase-like"/>
</dbReference>
<feature type="compositionally biased region" description="Polar residues" evidence="6">
    <location>
        <begin position="126"/>
        <end position="140"/>
    </location>
</feature>
<feature type="region of interest" description="Disordered" evidence="6">
    <location>
        <begin position="242"/>
        <end position="266"/>
    </location>
</feature>
<dbReference type="InterPro" id="IPR036291">
    <property type="entry name" value="NAD(P)-bd_dom_sf"/>
</dbReference>
<keyword evidence="7" id="KW-0812">Transmembrane</keyword>
<reference evidence="9" key="1">
    <citation type="submission" date="2023-03" db="EMBL/GenBank/DDBJ databases">
        <title>Electrophorus voltai genome.</title>
        <authorList>
            <person name="Bian C."/>
        </authorList>
    </citation>
    <scope>NUCLEOTIDE SEQUENCE</scope>
    <source>
        <strain evidence="9">CB-2022</strain>
        <tissue evidence="9">Muscle</tissue>
    </source>
</reference>
<keyword evidence="10" id="KW-1185">Reference proteome</keyword>
<feature type="compositionally biased region" description="Low complexity" evidence="6">
    <location>
        <begin position="676"/>
        <end position="695"/>
    </location>
</feature>
<evidence type="ECO:0000256" key="7">
    <source>
        <dbReference type="SAM" id="Phobius"/>
    </source>
</evidence>
<feature type="compositionally biased region" description="Polar residues" evidence="6">
    <location>
        <begin position="209"/>
        <end position="222"/>
    </location>
</feature>
<comment type="cofactor">
    <cofactor evidence="4">
        <name>NAD(+)</name>
        <dbReference type="ChEBI" id="CHEBI:57540"/>
    </cofactor>
    <text evidence="4">Binds 1 NAD(+) per subunit.</text>
</comment>
<comment type="pathway">
    <text evidence="4">Amino-acid biosynthesis; L-homocysteine biosynthesis; L-homocysteine from S-adenosyl-L-homocysteine: step 1/1.</text>
</comment>
<dbReference type="PROSITE" id="PS00738">
    <property type="entry name" value="ADOHCYASE_1"/>
    <property type="match status" value="1"/>
</dbReference>
<dbReference type="GO" id="GO:0004013">
    <property type="term" value="F:adenosylhomocysteinase activity"/>
    <property type="evidence" value="ECO:0007669"/>
    <property type="project" value="UniProtKB-EC"/>
</dbReference>
<dbReference type="CDD" id="cd00401">
    <property type="entry name" value="SAHH"/>
    <property type="match status" value="1"/>
</dbReference>
<dbReference type="AlphaFoldDB" id="A0AAD8Z011"/>
<dbReference type="SMART" id="SM00997">
    <property type="entry name" value="AdoHcyase_NAD"/>
    <property type="match status" value="1"/>
</dbReference>
<dbReference type="InterPro" id="IPR019176">
    <property type="entry name" value="Cytochrome_B561-rel"/>
</dbReference>
<dbReference type="PANTHER" id="PTHR23420:SF2">
    <property type="entry name" value="ADENOSYLHOMOCYSTEINASE 3"/>
    <property type="match status" value="1"/>
</dbReference>
<dbReference type="Pfam" id="PF09786">
    <property type="entry name" value="CytochromB561_N"/>
    <property type="match status" value="1"/>
</dbReference>
<evidence type="ECO:0000256" key="6">
    <source>
        <dbReference type="SAM" id="MobiDB-lite"/>
    </source>
</evidence>
<dbReference type="NCBIfam" id="NF004005">
    <property type="entry name" value="PRK05476.2-3"/>
    <property type="match status" value="1"/>
</dbReference>
<evidence type="ECO:0000256" key="1">
    <source>
        <dbReference type="ARBA" id="ARBA00007122"/>
    </source>
</evidence>
<dbReference type="NCBIfam" id="TIGR00936">
    <property type="entry name" value="ahcY"/>
    <property type="match status" value="1"/>
</dbReference>
<dbReference type="InterPro" id="IPR020082">
    <property type="entry name" value="S-Ado-L-homoCys_hydrolase_CS"/>
</dbReference>
<dbReference type="EMBL" id="JAROKS010000021">
    <property type="protein sequence ID" value="KAK1790498.1"/>
    <property type="molecule type" value="Genomic_DNA"/>
</dbReference>
<feature type="compositionally biased region" description="Low complexity" evidence="6">
    <location>
        <begin position="195"/>
        <end position="204"/>
    </location>
</feature>
<feature type="compositionally biased region" description="Low complexity" evidence="6">
    <location>
        <begin position="159"/>
        <end position="175"/>
    </location>
</feature>
<evidence type="ECO:0000256" key="3">
    <source>
        <dbReference type="ARBA" id="ARBA00023027"/>
    </source>
</evidence>
<dbReference type="Gene3D" id="3.40.50.720">
    <property type="entry name" value="NAD(P)-binding Rossmann-like Domain"/>
    <property type="match status" value="1"/>
</dbReference>
<feature type="region of interest" description="Disordered" evidence="6">
    <location>
        <begin position="195"/>
        <end position="227"/>
    </location>
</feature>
<organism evidence="9 10">
    <name type="scientific">Electrophorus voltai</name>
    <dbReference type="NCBI Taxonomy" id="2609070"/>
    <lineage>
        <taxon>Eukaryota</taxon>
        <taxon>Metazoa</taxon>
        <taxon>Chordata</taxon>
        <taxon>Craniata</taxon>
        <taxon>Vertebrata</taxon>
        <taxon>Euteleostomi</taxon>
        <taxon>Actinopterygii</taxon>
        <taxon>Neopterygii</taxon>
        <taxon>Teleostei</taxon>
        <taxon>Ostariophysi</taxon>
        <taxon>Gymnotiformes</taxon>
        <taxon>Gymnotoidei</taxon>
        <taxon>Gymnotidae</taxon>
        <taxon>Electrophorus</taxon>
    </lineage>
</organism>
<dbReference type="Pfam" id="PF05221">
    <property type="entry name" value="AdoHcyase"/>
    <property type="match status" value="1"/>
</dbReference>
<dbReference type="SUPFAM" id="SSF51735">
    <property type="entry name" value="NAD(P)-binding Rossmann-fold domains"/>
    <property type="match status" value="1"/>
</dbReference>
<dbReference type="FunFam" id="3.40.50.720:FF:000035">
    <property type="entry name" value="Adenosylhomocysteinase"/>
    <property type="match status" value="1"/>
</dbReference>
<name>A0AAD8Z011_9TELE</name>
<comment type="caution">
    <text evidence="9">The sequence shown here is derived from an EMBL/GenBank/DDBJ whole genome shotgun (WGS) entry which is preliminary data.</text>
</comment>
<dbReference type="PANTHER" id="PTHR23420">
    <property type="entry name" value="ADENOSYLHOMOCYSTEINASE"/>
    <property type="match status" value="1"/>
</dbReference>
<feature type="region of interest" description="Disordered" evidence="6">
    <location>
        <begin position="109"/>
        <end position="175"/>
    </location>
</feature>
<dbReference type="FunFam" id="3.40.50.1480:FF:000009">
    <property type="entry name" value="Adenosylhomocysteinase like 2"/>
    <property type="match status" value="1"/>
</dbReference>